<evidence type="ECO:0000259" key="9">
    <source>
        <dbReference type="PROSITE" id="PS00623"/>
    </source>
</evidence>
<dbReference type="Proteomes" id="UP000220768">
    <property type="component" value="Unassembled WGS sequence"/>
</dbReference>
<dbReference type="AlphaFoldDB" id="A0A2A6J6A6"/>
<keyword evidence="4 5" id="KW-0274">FAD</keyword>
<dbReference type="PROSITE" id="PS00624">
    <property type="entry name" value="GMC_OXRED_2"/>
    <property type="match status" value="1"/>
</dbReference>
<dbReference type="InterPro" id="IPR006311">
    <property type="entry name" value="TAT_signal"/>
</dbReference>
<dbReference type="PROSITE" id="PS51318">
    <property type="entry name" value="TAT"/>
    <property type="match status" value="1"/>
</dbReference>
<keyword evidence="8" id="KW-0732">Signal</keyword>
<dbReference type="PANTHER" id="PTHR11552">
    <property type="entry name" value="GLUCOSE-METHANOL-CHOLINE GMC OXIDOREDUCTASE"/>
    <property type="match status" value="1"/>
</dbReference>
<feature type="binding site" evidence="5">
    <location>
        <position position="123"/>
    </location>
    <ligand>
        <name>FAD</name>
        <dbReference type="ChEBI" id="CHEBI:57692"/>
    </ligand>
</feature>
<comment type="cofactor">
    <cofactor evidence="1 5">
        <name>FAD</name>
        <dbReference type="ChEBI" id="CHEBI:57692"/>
    </cofactor>
</comment>
<dbReference type="InterPro" id="IPR000172">
    <property type="entry name" value="GMC_OxRdtase_N"/>
</dbReference>
<feature type="binding site" evidence="5">
    <location>
        <position position="127"/>
    </location>
    <ligand>
        <name>FAD</name>
        <dbReference type="ChEBI" id="CHEBI:57692"/>
    </ligand>
</feature>
<dbReference type="SUPFAM" id="SSF51905">
    <property type="entry name" value="FAD/NAD(P)-binding domain"/>
    <property type="match status" value="1"/>
</dbReference>
<dbReference type="PIRSF" id="PIRSF000137">
    <property type="entry name" value="Alcohol_oxidase"/>
    <property type="match status" value="1"/>
</dbReference>
<reference evidence="12 14" key="2">
    <citation type="submission" date="2018-11" db="EMBL/GenBank/DDBJ databases">
        <title>Rhizobium chutanense sp. nov., isolated from root nodules of Phaseolus vulgaris in China.</title>
        <authorList>
            <person name="Huo Y."/>
        </authorList>
    </citation>
    <scope>NUCLEOTIDE SEQUENCE [LARGE SCALE GENOMIC DNA]</scope>
    <source>
        <strain evidence="12 14">C16</strain>
    </source>
</reference>
<keyword evidence="13" id="KW-1185">Reference proteome</keyword>
<dbReference type="OrthoDB" id="9785276at2"/>
<feature type="domain" description="Glucose-methanol-choline oxidoreductase N-terminal" evidence="10">
    <location>
        <begin position="294"/>
        <end position="308"/>
    </location>
</feature>
<evidence type="ECO:0000256" key="6">
    <source>
        <dbReference type="RuleBase" id="RU003968"/>
    </source>
</evidence>
<dbReference type="InterPro" id="IPR036188">
    <property type="entry name" value="FAD/NAD-bd_sf"/>
</dbReference>
<accession>A0A432NP24</accession>
<feature type="signal peptide" evidence="8">
    <location>
        <begin position="1"/>
        <end position="33"/>
    </location>
</feature>
<evidence type="ECO:0000313" key="11">
    <source>
        <dbReference type="EMBL" id="PDT01676.1"/>
    </source>
</evidence>
<sequence length="548" mass="59553">MSRRDFMRKAMALGVTAGLAGALATSWSGKAIAQSTKTAAKPEGTYDYIVIGSGSAGAACAHQLAKSGASVLVLEAGRADDLEEVHDSRLWAAALGTDATKWFETTHQKYADNRTHLWPRGNVLGGTSCLNAMIFARGHSSDYDSWAYEGNTGWSFKDVLPHFMALETYEPGGENRGKSGPLFVSQPADGKKHPGAQAFMNACSDLGYVETKSINSDRMSGQAWVDFNIKDQRRQSSAVSFLYPIREQKNVTILVEAPVIKINLTGTKCTGVTYLHDETPVTVNVSREVVVSAGAIDTPKLLMLSGIGIAGDLKALGIETVADLQVGVGLQDHILGAGPNWETKGPLPVSNYNHSEVYMWERSDSRLPAPDTTVLYVSVPFASTGHKLDYKDGYCVLSGVNRPHSRGWLKLRSADAMDAPIIEANYLKEEQDWRAYKWSTELAREIGNSDAYKDVRKREALVPVSGRMNDAEMRQYLAKSVNTFFHPTSTCRMGVGDGAVVDPELRVYGIEGLRIADASIMPSITTSNTNCPSMMIGWKCGDMMVKSA</sequence>
<accession>A0A2A6J6A6</accession>
<dbReference type="Gene3D" id="3.30.560.10">
    <property type="entry name" value="Glucose Oxidase, domain 3"/>
    <property type="match status" value="1"/>
</dbReference>
<dbReference type="EMBL" id="NWSV01000021">
    <property type="protein sequence ID" value="PDT01676.1"/>
    <property type="molecule type" value="Genomic_DNA"/>
</dbReference>
<comment type="similarity">
    <text evidence="2 6">Belongs to the GMC oxidoreductase family.</text>
</comment>
<evidence type="ECO:0000313" key="12">
    <source>
        <dbReference type="EMBL" id="RUM01235.1"/>
    </source>
</evidence>
<dbReference type="InterPro" id="IPR019546">
    <property type="entry name" value="TAT_signal_bac_arc"/>
</dbReference>
<evidence type="ECO:0000256" key="2">
    <source>
        <dbReference type="ARBA" id="ARBA00010790"/>
    </source>
</evidence>
<proteinExistence type="inferred from homology"/>
<evidence type="ECO:0000256" key="4">
    <source>
        <dbReference type="ARBA" id="ARBA00022827"/>
    </source>
</evidence>
<evidence type="ECO:0000256" key="3">
    <source>
        <dbReference type="ARBA" id="ARBA00022630"/>
    </source>
</evidence>
<feature type="region of interest" description="Disordered" evidence="7">
    <location>
        <begin position="171"/>
        <end position="190"/>
    </location>
</feature>
<reference evidence="11 13" key="1">
    <citation type="submission" date="2017-09" db="EMBL/GenBank/DDBJ databases">
        <title>Comparative genomics of rhizobia isolated from Phaseolus vulgaris in China.</title>
        <authorList>
            <person name="Tong W."/>
        </authorList>
    </citation>
    <scope>NUCLEOTIDE SEQUENCE [LARGE SCALE GENOMIC DNA]</scope>
    <source>
        <strain evidence="11 13">C5</strain>
    </source>
</reference>
<dbReference type="GO" id="GO:0008812">
    <property type="term" value="F:choline dehydrogenase activity"/>
    <property type="evidence" value="ECO:0007669"/>
    <property type="project" value="TreeGrafter"/>
</dbReference>
<feature type="binding site" evidence="5">
    <location>
        <position position="259"/>
    </location>
    <ligand>
        <name>FAD</name>
        <dbReference type="ChEBI" id="CHEBI:57692"/>
    </ligand>
</feature>
<organism evidence="11 13">
    <name type="scientific">Rhizobium chutanense</name>
    <dbReference type="NCBI Taxonomy" id="2035448"/>
    <lineage>
        <taxon>Bacteria</taxon>
        <taxon>Pseudomonadati</taxon>
        <taxon>Pseudomonadota</taxon>
        <taxon>Alphaproteobacteria</taxon>
        <taxon>Hyphomicrobiales</taxon>
        <taxon>Rhizobiaceae</taxon>
        <taxon>Rhizobium/Agrobacterium group</taxon>
        <taxon>Rhizobium</taxon>
    </lineage>
</organism>
<dbReference type="InterPro" id="IPR012132">
    <property type="entry name" value="GMC_OxRdtase"/>
</dbReference>
<evidence type="ECO:0000256" key="5">
    <source>
        <dbReference type="PIRSR" id="PIRSR000137-2"/>
    </source>
</evidence>
<dbReference type="InterPro" id="IPR007867">
    <property type="entry name" value="GMC_OxRtase_C"/>
</dbReference>
<dbReference type="PROSITE" id="PS00623">
    <property type="entry name" value="GMC_OXRED_1"/>
    <property type="match status" value="1"/>
</dbReference>
<evidence type="ECO:0000256" key="1">
    <source>
        <dbReference type="ARBA" id="ARBA00001974"/>
    </source>
</evidence>
<comment type="caution">
    <text evidence="11">The sequence shown here is derived from an EMBL/GenBank/DDBJ whole genome shotgun (WGS) entry which is preliminary data.</text>
</comment>
<dbReference type="Pfam" id="PF00732">
    <property type="entry name" value="GMC_oxred_N"/>
    <property type="match status" value="1"/>
</dbReference>
<dbReference type="Gene3D" id="3.50.50.60">
    <property type="entry name" value="FAD/NAD(P)-binding domain"/>
    <property type="match status" value="1"/>
</dbReference>
<feature type="domain" description="Glucose-methanol-choline oxidoreductase N-terminal" evidence="9">
    <location>
        <begin position="121"/>
        <end position="144"/>
    </location>
</feature>
<evidence type="ECO:0000256" key="8">
    <source>
        <dbReference type="SAM" id="SignalP"/>
    </source>
</evidence>
<protein>
    <submittedName>
        <fullName evidence="12">FAD-dependent oxidoreductase</fullName>
    </submittedName>
    <submittedName>
        <fullName evidence="11">Glucose-methanol-choline oxidoreductase</fullName>
    </submittedName>
</protein>
<dbReference type="SUPFAM" id="SSF54373">
    <property type="entry name" value="FAD-linked reductases, C-terminal domain"/>
    <property type="match status" value="1"/>
</dbReference>
<dbReference type="NCBIfam" id="TIGR01409">
    <property type="entry name" value="TAT_signal_seq"/>
    <property type="match status" value="1"/>
</dbReference>
<dbReference type="Proteomes" id="UP000278081">
    <property type="component" value="Unassembled WGS sequence"/>
</dbReference>
<evidence type="ECO:0000313" key="13">
    <source>
        <dbReference type="Proteomes" id="UP000220768"/>
    </source>
</evidence>
<gene>
    <name evidence="11" type="ORF">CO666_24405</name>
    <name evidence="12" type="ORF">EFR84_23265</name>
</gene>
<evidence type="ECO:0000313" key="14">
    <source>
        <dbReference type="Proteomes" id="UP000278081"/>
    </source>
</evidence>
<dbReference type="GO" id="GO:0050660">
    <property type="term" value="F:flavin adenine dinucleotide binding"/>
    <property type="evidence" value="ECO:0007669"/>
    <property type="project" value="InterPro"/>
</dbReference>
<keyword evidence="3 6" id="KW-0285">Flavoprotein</keyword>
<name>A0A2A6J6A6_9HYPH</name>
<dbReference type="PANTHER" id="PTHR11552:SF147">
    <property type="entry name" value="CHOLINE DEHYDROGENASE, MITOCHONDRIAL"/>
    <property type="match status" value="1"/>
</dbReference>
<evidence type="ECO:0000259" key="10">
    <source>
        <dbReference type="PROSITE" id="PS00624"/>
    </source>
</evidence>
<evidence type="ECO:0000256" key="7">
    <source>
        <dbReference type="SAM" id="MobiDB-lite"/>
    </source>
</evidence>
<dbReference type="Pfam" id="PF05199">
    <property type="entry name" value="GMC_oxred_C"/>
    <property type="match status" value="1"/>
</dbReference>
<feature type="chain" id="PRO_5044572834" evidence="8">
    <location>
        <begin position="34"/>
        <end position="548"/>
    </location>
</feature>
<dbReference type="EMBL" id="RJTJ01000023">
    <property type="protein sequence ID" value="RUM01235.1"/>
    <property type="molecule type" value="Genomic_DNA"/>
</dbReference>